<keyword evidence="3" id="KW-1185">Reference proteome</keyword>
<name>A0ABW3DGK8_9ACTN</name>
<proteinExistence type="predicted"/>
<evidence type="ECO:0000256" key="1">
    <source>
        <dbReference type="SAM" id="MobiDB-lite"/>
    </source>
</evidence>
<comment type="caution">
    <text evidence="2">The sequence shown here is derived from an EMBL/GenBank/DDBJ whole genome shotgun (WGS) entry which is preliminary data.</text>
</comment>
<evidence type="ECO:0000313" key="3">
    <source>
        <dbReference type="Proteomes" id="UP001597024"/>
    </source>
</evidence>
<reference evidence="3" key="1">
    <citation type="journal article" date="2019" name="Int. J. Syst. Evol. Microbiol.">
        <title>The Global Catalogue of Microorganisms (GCM) 10K type strain sequencing project: providing services to taxonomists for standard genome sequencing and annotation.</title>
        <authorList>
            <consortium name="The Broad Institute Genomics Platform"/>
            <consortium name="The Broad Institute Genome Sequencing Center for Infectious Disease"/>
            <person name="Wu L."/>
            <person name="Ma J."/>
        </authorList>
    </citation>
    <scope>NUCLEOTIDE SEQUENCE [LARGE SCALE GENOMIC DNA]</scope>
    <source>
        <strain evidence="3">CCUG 62974</strain>
    </source>
</reference>
<gene>
    <name evidence="2" type="ORF">ACFQ08_00365</name>
</gene>
<feature type="compositionally biased region" description="Polar residues" evidence="1">
    <location>
        <begin position="106"/>
        <end position="116"/>
    </location>
</feature>
<dbReference type="EMBL" id="JBHTHX010000002">
    <property type="protein sequence ID" value="MFD0883023.1"/>
    <property type="molecule type" value="Genomic_DNA"/>
</dbReference>
<accession>A0ABW3DGK8</accession>
<feature type="region of interest" description="Disordered" evidence="1">
    <location>
        <begin position="106"/>
        <end position="125"/>
    </location>
</feature>
<sequence length="546" mass="61777">MRANIPLKIEEPLFPPPVPVGLVIGIRSIVSRHKGRRALTRSPIPGRAFRKRVVCGSIPSIRQRPSPVQIEEPFIRTAEILLSPLLTLDELGPFREACVTYSVRQNGRSHSPSCRQQGKDRGESMTTTLAEFRARRYHERACRTCGGADLPELTSHERTEIGKLVDLLPDREEAVRRRQAAERAYAARVRAAEAIDERADRILNGWGSLADERRRAEGRPAGVLTAVTACSQYPDCDAEAELSFDQRTLEVGFRCPVDPAHGRFLREDGKTRELWRFDSHIRYDALALIVTAIADGDDSWAEVYGTRAHDHRKVIAELRAFDETNPQPMELGVNVLCGLCGRVMDVWDGDAKYELPPAYSCDRRHADGRYHHADKAEVDTMIDYTLLPQLHGRFQWVLSPELAPDPASLVSYADHLQAKINTYDTHIGAAKADGSLKHQRERLTTRLALVRAIQEQGVFTVARLDALVRDPWTATSQHRRGMFTDLGRALLVERVVCHRDDIEVFTRFDEDTALYRRLRAEDLREQIAAARSQLRRLEEELARLGE</sequence>
<evidence type="ECO:0008006" key="4">
    <source>
        <dbReference type="Google" id="ProtNLM"/>
    </source>
</evidence>
<evidence type="ECO:0000313" key="2">
    <source>
        <dbReference type="EMBL" id="MFD0883023.1"/>
    </source>
</evidence>
<dbReference type="Proteomes" id="UP001597024">
    <property type="component" value="Unassembled WGS sequence"/>
</dbReference>
<protein>
    <recommendedName>
        <fullName evidence="4">Recombinase zinc beta ribbon domain-containing protein</fullName>
    </recommendedName>
</protein>
<organism evidence="2 3">
    <name type="scientific">Streptosporangium algeriense</name>
    <dbReference type="NCBI Taxonomy" id="1682748"/>
    <lineage>
        <taxon>Bacteria</taxon>
        <taxon>Bacillati</taxon>
        <taxon>Actinomycetota</taxon>
        <taxon>Actinomycetes</taxon>
        <taxon>Streptosporangiales</taxon>
        <taxon>Streptosporangiaceae</taxon>
        <taxon>Streptosporangium</taxon>
    </lineage>
</organism>